<keyword evidence="2" id="KW-1003">Cell membrane</keyword>
<dbReference type="PANTHER" id="PTHR47089:SF1">
    <property type="entry name" value="GUANOSINE ABC TRANSPORTER PERMEASE PROTEIN NUPP"/>
    <property type="match status" value="1"/>
</dbReference>
<feature type="transmembrane region" description="Helical" evidence="7">
    <location>
        <begin position="455"/>
        <end position="475"/>
    </location>
</feature>
<feature type="compositionally biased region" description="Low complexity" evidence="6">
    <location>
        <begin position="9"/>
        <end position="21"/>
    </location>
</feature>
<feature type="transmembrane region" description="Helical" evidence="7">
    <location>
        <begin position="240"/>
        <end position="259"/>
    </location>
</feature>
<comment type="caution">
    <text evidence="8">The sequence shown here is derived from an EMBL/GenBank/DDBJ whole genome shotgun (WGS) entry which is preliminary data.</text>
</comment>
<dbReference type="GO" id="GO:0022857">
    <property type="term" value="F:transmembrane transporter activity"/>
    <property type="evidence" value="ECO:0007669"/>
    <property type="project" value="InterPro"/>
</dbReference>
<keyword evidence="8" id="KW-0762">Sugar transport</keyword>
<organism evidence="8 9">
    <name type="scientific">Phytomonospora endophytica</name>
    <dbReference type="NCBI Taxonomy" id="714109"/>
    <lineage>
        <taxon>Bacteria</taxon>
        <taxon>Bacillati</taxon>
        <taxon>Actinomycetota</taxon>
        <taxon>Actinomycetes</taxon>
        <taxon>Micromonosporales</taxon>
        <taxon>Micromonosporaceae</taxon>
        <taxon>Phytomonospora</taxon>
    </lineage>
</organism>
<evidence type="ECO:0000313" key="9">
    <source>
        <dbReference type="Proteomes" id="UP000548476"/>
    </source>
</evidence>
<dbReference type="Proteomes" id="UP000548476">
    <property type="component" value="Unassembled WGS sequence"/>
</dbReference>
<dbReference type="GO" id="GO:0005886">
    <property type="term" value="C:plasma membrane"/>
    <property type="evidence" value="ECO:0007669"/>
    <property type="project" value="UniProtKB-SubCell"/>
</dbReference>
<feature type="transmembrane region" description="Helical" evidence="7">
    <location>
        <begin position="325"/>
        <end position="343"/>
    </location>
</feature>
<feature type="compositionally biased region" description="Basic and acidic residues" evidence="6">
    <location>
        <begin position="22"/>
        <end position="35"/>
    </location>
</feature>
<evidence type="ECO:0000256" key="7">
    <source>
        <dbReference type="SAM" id="Phobius"/>
    </source>
</evidence>
<dbReference type="Pfam" id="PF02653">
    <property type="entry name" value="BPD_transp_2"/>
    <property type="match status" value="1"/>
</dbReference>
<feature type="transmembrane region" description="Helical" evidence="7">
    <location>
        <begin position="271"/>
        <end position="290"/>
    </location>
</feature>
<gene>
    <name evidence="8" type="ORF">HNR73_001185</name>
</gene>
<sequence length="493" mass="50950">MTKPPVEPPGEGESPETTGDGAPDRRGEGGEHAAHAEPAVSSPDAEPETERGEVTAEREALLEAAAAGVAPQPDQTVKVEAPPLEKPHSWPVRFLRYLVTANAVMVTVYSLILAMIIGGILIIVSDEEIRGMYTYFFSRPGDALSASWTAVADAYSALFQGAIINFEQLSLALNGESEWGPVLRPISNTLTNAAPLIFTGLAVALAFRAGLFNIGAQGQAIAGAVGAAVVGFGLDLPLGIHLVVTLAGGALAGGLWGAIPGILKARTGAHEVITSIMLNYVAAYGLLWVISTEFVHSEERTDAISKSVDNTSWLPNLFLDANLRANWGVLFAVAAAGVVGWLLTRSTLGFRMRTVGANPDAARTAGMGVPNTYATAMGLAGALAGLGGAVIMLSSTSHALTPAVVGNVGFDGITVALLGRAKPVGVVLSGLLFGAMQAGGVQMQTVADIPVDMVTVLQALIVIFIAAPALVKAIFRLRTSRGAGMDLTMAKGW</sequence>
<dbReference type="CDD" id="cd06580">
    <property type="entry name" value="TM_PBP1_transp_TpRbsC_like"/>
    <property type="match status" value="1"/>
</dbReference>
<feature type="transmembrane region" description="Helical" evidence="7">
    <location>
        <begin position="94"/>
        <end position="124"/>
    </location>
</feature>
<keyword evidence="9" id="KW-1185">Reference proteome</keyword>
<feature type="transmembrane region" description="Helical" evidence="7">
    <location>
        <begin position="373"/>
        <end position="393"/>
    </location>
</feature>
<proteinExistence type="predicted"/>
<evidence type="ECO:0000313" key="8">
    <source>
        <dbReference type="EMBL" id="MBB6033338.1"/>
    </source>
</evidence>
<feature type="transmembrane region" description="Helical" evidence="7">
    <location>
        <begin position="425"/>
        <end position="443"/>
    </location>
</feature>
<evidence type="ECO:0000256" key="2">
    <source>
        <dbReference type="ARBA" id="ARBA00022475"/>
    </source>
</evidence>
<keyword evidence="5 7" id="KW-0472">Membrane</keyword>
<evidence type="ECO:0000256" key="4">
    <source>
        <dbReference type="ARBA" id="ARBA00022989"/>
    </source>
</evidence>
<keyword evidence="8" id="KW-0813">Transport</keyword>
<feature type="region of interest" description="Disordered" evidence="6">
    <location>
        <begin position="1"/>
        <end position="56"/>
    </location>
</feature>
<evidence type="ECO:0000256" key="6">
    <source>
        <dbReference type="SAM" id="MobiDB-lite"/>
    </source>
</evidence>
<dbReference type="PANTHER" id="PTHR47089">
    <property type="entry name" value="ABC TRANSPORTER, PERMEASE PROTEIN"/>
    <property type="match status" value="1"/>
</dbReference>
<keyword evidence="3 7" id="KW-0812">Transmembrane</keyword>
<name>A0A841FHL2_9ACTN</name>
<reference evidence="8 9" key="1">
    <citation type="submission" date="2020-08" db="EMBL/GenBank/DDBJ databases">
        <title>Genomic Encyclopedia of Type Strains, Phase IV (KMG-IV): sequencing the most valuable type-strain genomes for metagenomic binning, comparative biology and taxonomic classification.</title>
        <authorList>
            <person name="Goeker M."/>
        </authorList>
    </citation>
    <scope>NUCLEOTIDE SEQUENCE [LARGE SCALE GENOMIC DNA]</scope>
    <source>
        <strain evidence="8 9">YIM 65646</strain>
    </source>
</reference>
<evidence type="ECO:0000256" key="3">
    <source>
        <dbReference type="ARBA" id="ARBA00022692"/>
    </source>
</evidence>
<comment type="subcellular location">
    <subcellularLocation>
        <location evidence="1">Cell membrane</location>
        <topology evidence="1">Multi-pass membrane protein</topology>
    </subcellularLocation>
</comment>
<evidence type="ECO:0000256" key="5">
    <source>
        <dbReference type="ARBA" id="ARBA00023136"/>
    </source>
</evidence>
<keyword evidence="4 7" id="KW-1133">Transmembrane helix</keyword>
<evidence type="ECO:0000256" key="1">
    <source>
        <dbReference type="ARBA" id="ARBA00004651"/>
    </source>
</evidence>
<dbReference type="AlphaFoldDB" id="A0A841FHL2"/>
<accession>A0A841FHL2</accession>
<feature type="transmembrane region" description="Helical" evidence="7">
    <location>
        <begin position="399"/>
        <end position="418"/>
    </location>
</feature>
<protein>
    <submittedName>
        <fullName evidence="8">Simple sugar transport system permease protein</fullName>
    </submittedName>
</protein>
<dbReference type="EMBL" id="JACHGT010000002">
    <property type="protein sequence ID" value="MBB6033338.1"/>
    <property type="molecule type" value="Genomic_DNA"/>
</dbReference>
<dbReference type="InterPro" id="IPR001851">
    <property type="entry name" value="ABC_transp_permease"/>
</dbReference>
<feature type="transmembrane region" description="Helical" evidence="7">
    <location>
        <begin position="214"/>
        <end position="234"/>
    </location>
</feature>